<accession>A0A498DU13</accession>
<dbReference type="Proteomes" id="UP000270219">
    <property type="component" value="Unassembled WGS sequence"/>
</dbReference>
<dbReference type="AlphaFoldDB" id="A0A498DU13"/>
<reference evidence="1 2" key="1">
    <citation type="submission" date="2018-10" db="EMBL/GenBank/DDBJ databases">
        <title>Oceanobacillus sp. YLB-02 draft genome.</title>
        <authorList>
            <person name="Yu L."/>
        </authorList>
    </citation>
    <scope>NUCLEOTIDE SEQUENCE [LARGE SCALE GENOMIC DNA]</scope>
    <source>
        <strain evidence="1 2">YLB-02</strain>
    </source>
</reference>
<name>A0A498DU13_9BACI</name>
<sequence>MKKVILIGSGGAGKSTLARQLGEKLQINVYHLDALFWKPHWVGVPKDEQIKIQKNLVKKEEWIIDGNYGSTMDIRLHAADTVIFLDIHRTICLFCVLTRIFQYRNKTRPDMGKGCKEKFNLGFIKWIWKYPKTKKPEILMSLAHLSKDKQIIILKTPKEVQQFLEKVQ</sequence>
<dbReference type="PANTHER" id="PTHR37816:SF3">
    <property type="entry name" value="MODULATES DNA TOPOLOGY"/>
    <property type="match status" value="1"/>
</dbReference>
<dbReference type="OrthoDB" id="1201990at2"/>
<dbReference type="PANTHER" id="PTHR37816">
    <property type="entry name" value="YALI0E33011P"/>
    <property type="match status" value="1"/>
</dbReference>
<organism evidence="1 2">
    <name type="scientific">Oceanobacillus piezotolerans</name>
    <dbReference type="NCBI Taxonomy" id="2448030"/>
    <lineage>
        <taxon>Bacteria</taxon>
        <taxon>Bacillati</taxon>
        <taxon>Bacillota</taxon>
        <taxon>Bacilli</taxon>
        <taxon>Bacillales</taxon>
        <taxon>Bacillaceae</taxon>
        <taxon>Oceanobacillus</taxon>
    </lineage>
</organism>
<comment type="caution">
    <text evidence="1">The sequence shown here is derived from an EMBL/GenBank/DDBJ whole genome shotgun (WGS) entry which is preliminary data.</text>
</comment>
<gene>
    <name evidence="1" type="ORF">D8M04_03535</name>
</gene>
<proteinExistence type="predicted"/>
<dbReference type="NCBIfam" id="NF005994">
    <property type="entry name" value="PRK08118.1"/>
    <property type="match status" value="1"/>
</dbReference>
<dbReference type="InterPro" id="IPR052922">
    <property type="entry name" value="Cytidylate_Kinase-2"/>
</dbReference>
<evidence type="ECO:0000313" key="1">
    <source>
        <dbReference type="EMBL" id="RLL48347.1"/>
    </source>
</evidence>
<keyword evidence="2" id="KW-1185">Reference proteome</keyword>
<dbReference type="InterPro" id="IPR027417">
    <property type="entry name" value="P-loop_NTPase"/>
</dbReference>
<evidence type="ECO:0000313" key="2">
    <source>
        <dbReference type="Proteomes" id="UP000270219"/>
    </source>
</evidence>
<dbReference type="Gene3D" id="3.40.50.300">
    <property type="entry name" value="P-loop containing nucleotide triphosphate hydrolases"/>
    <property type="match status" value="1"/>
</dbReference>
<dbReference type="RefSeq" id="WP_121521450.1">
    <property type="nucleotide sequence ID" value="NZ_RCHR01000001.1"/>
</dbReference>
<dbReference type="SUPFAM" id="SSF52540">
    <property type="entry name" value="P-loop containing nucleoside triphosphate hydrolases"/>
    <property type="match status" value="1"/>
</dbReference>
<protein>
    <submittedName>
        <fullName evidence="1">DNA topology modulation protein</fullName>
    </submittedName>
</protein>
<dbReference type="EMBL" id="RCHR01000001">
    <property type="protein sequence ID" value="RLL48347.1"/>
    <property type="molecule type" value="Genomic_DNA"/>
</dbReference>